<dbReference type="GO" id="GO:0009279">
    <property type="term" value="C:cell outer membrane"/>
    <property type="evidence" value="ECO:0007669"/>
    <property type="project" value="UniProtKB-SubCell"/>
</dbReference>
<dbReference type="Gene3D" id="2.60.40.1120">
    <property type="entry name" value="Carboxypeptidase-like, regulatory domain"/>
    <property type="match status" value="1"/>
</dbReference>
<dbReference type="InterPro" id="IPR011990">
    <property type="entry name" value="TPR-like_helical_dom_sf"/>
</dbReference>
<dbReference type="PANTHER" id="PTHR30329">
    <property type="entry name" value="STATOR ELEMENT OF FLAGELLAR MOTOR COMPLEX"/>
    <property type="match status" value="1"/>
</dbReference>
<reference evidence="5" key="1">
    <citation type="journal article" date="2015" name="Nature">
        <title>Complex archaea that bridge the gap between prokaryotes and eukaryotes.</title>
        <authorList>
            <person name="Spang A."/>
            <person name="Saw J.H."/>
            <person name="Jorgensen S.L."/>
            <person name="Zaremba-Niedzwiedzka K."/>
            <person name="Martijn J."/>
            <person name="Lind A.E."/>
            <person name="van Eijk R."/>
            <person name="Schleper C."/>
            <person name="Guy L."/>
            <person name="Ettema T.J."/>
        </authorList>
    </citation>
    <scope>NUCLEOTIDE SEQUENCE</scope>
</reference>
<dbReference type="PROSITE" id="PS51123">
    <property type="entry name" value="OMPA_2"/>
    <property type="match status" value="1"/>
</dbReference>
<dbReference type="Gene3D" id="3.30.1330.60">
    <property type="entry name" value="OmpA-like domain"/>
    <property type="match status" value="1"/>
</dbReference>
<dbReference type="SUPFAM" id="SSF48452">
    <property type="entry name" value="TPR-like"/>
    <property type="match status" value="1"/>
</dbReference>
<protein>
    <recommendedName>
        <fullName evidence="4">OmpA-like domain-containing protein</fullName>
    </recommendedName>
</protein>
<keyword evidence="3" id="KW-0998">Cell outer membrane</keyword>
<keyword evidence="2" id="KW-0472">Membrane</keyword>
<dbReference type="InterPro" id="IPR011659">
    <property type="entry name" value="WD40"/>
</dbReference>
<gene>
    <name evidence="5" type="ORF">LCGC14_0117610</name>
</gene>
<dbReference type="InterPro" id="IPR008969">
    <property type="entry name" value="CarboxyPept-like_regulatory"/>
</dbReference>
<organism evidence="5">
    <name type="scientific">marine sediment metagenome</name>
    <dbReference type="NCBI Taxonomy" id="412755"/>
    <lineage>
        <taxon>unclassified sequences</taxon>
        <taxon>metagenomes</taxon>
        <taxon>ecological metagenomes</taxon>
    </lineage>
</organism>
<evidence type="ECO:0000256" key="3">
    <source>
        <dbReference type="ARBA" id="ARBA00023237"/>
    </source>
</evidence>
<dbReference type="Gene3D" id="1.25.40.10">
    <property type="entry name" value="Tetratricopeptide repeat domain"/>
    <property type="match status" value="1"/>
</dbReference>
<dbReference type="PANTHER" id="PTHR30329:SF21">
    <property type="entry name" value="LIPOPROTEIN YIAD-RELATED"/>
    <property type="match status" value="1"/>
</dbReference>
<dbReference type="Gene3D" id="2.120.10.30">
    <property type="entry name" value="TolB, C-terminal domain"/>
    <property type="match status" value="1"/>
</dbReference>
<name>A0A0F9Y953_9ZZZZ</name>
<accession>A0A0F9Y953</accession>
<dbReference type="AlphaFoldDB" id="A0A0F9Y953"/>
<dbReference type="Pfam" id="PF13620">
    <property type="entry name" value="CarboxypepD_reg"/>
    <property type="match status" value="1"/>
</dbReference>
<evidence type="ECO:0000313" key="5">
    <source>
        <dbReference type="EMBL" id="KKO01174.1"/>
    </source>
</evidence>
<dbReference type="Pfam" id="PF00691">
    <property type="entry name" value="OmpA"/>
    <property type="match status" value="1"/>
</dbReference>
<comment type="caution">
    <text evidence="5">The sequence shown here is derived from an EMBL/GenBank/DDBJ whole genome shotgun (WGS) entry which is preliminary data.</text>
</comment>
<dbReference type="InterPro" id="IPR050330">
    <property type="entry name" value="Bact_OuterMem_StrucFunc"/>
</dbReference>
<dbReference type="InterPro" id="IPR011042">
    <property type="entry name" value="6-blade_b-propeller_TolB-like"/>
</dbReference>
<sequence length="637" mass="71276">MKIKTSIILLSFLFVATLCSAQKGNKNSVADNFEHYAYMGNESTYEELSEKGMSDEEICKNLGNAAYLKAKYDEASYWYAKLLELNSKTIEADYMYRYAQSLKSIKNYKDSNLWMKKFKKAKKNDVRALNYDMDESYIDDLMIASSEYTIENLASVNSKESDFAPSFYNEFLVFSTGRDLETTSRSSTSYLNLYKTTRPEKGAYSTATAFPEELKSVANESSTTFSKDGNTMYFTRNNYKKRSFNRDKNGISRLKIYKSTFKDGKWGNIEDLPFNSELYSVAHPTLNKESTKLYFSSDMPGTLGASDIFMVDIHADGSYGIPQNLGSKINTESKETFPFISDSDVLYFASDGRPGLGGLDIFSIDLKNQGKVKNLGNPINSPNDDFSLIFDEETSSGFFASNRTGGVGSDDIYALKTIDCMVSITGNAVDKDSEKTLPFATINARNTSGGNVGEAQTDAQGNYTIEIPCQESQYSIVANLDGYEEGSLFMITTPDEKNIKNARVVLEESSKVAVIGADLVKVLKLAPIYFDLNSSYLRNDAFENLDKVVAYMKKRPEVKVEIGSHTDSREEDGYNLWLSDRRAKRTVAYIISNGIASSRITGKGYGETELINKCANGVICSDRDHQLNRRSEFILID</sequence>
<proteinExistence type="predicted"/>
<dbReference type="Pfam" id="PF07676">
    <property type="entry name" value="PD40"/>
    <property type="match status" value="2"/>
</dbReference>
<dbReference type="InterPro" id="IPR006664">
    <property type="entry name" value="OMP_bac"/>
</dbReference>
<dbReference type="SUPFAM" id="SSF103088">
    <property type="entry name" value="OmpA-like"/>
    <property type="match status" value="1"/>
</dbReference>
<dbReference type="EMBL" id="LAZR01000036">
    <property type="protein sequence ID" value="KKO01174.1"/>
    <property type="molecule type" value="Genomic_DNA"/>
</dbReference>
<dbReference type="InterPro" id="IPR036737">
    <property type="entry name" value="OmpA-like_sf"/>
</dbReference>
<feature type="domain" description="OmpA-like" evidence="4">
    <location>
        <begin position="517"/>
        <end position="637"/>
    </location>
</feature>
<evidence type="ECO:0000256" key="1">
    <source>
        <dbReference type="ARBA" id="ARBA00004442"/>
    </source>
</evidence>
<comment type="subcellular location">
    <subcellularLocation>
        <location evidence="1">Cell outer membrane</location>
    </subcellularLocation>
</comment>
<evidence type="ECO:0000256" key="2">
    <source>
        <dbReference type="ARBA" id="ARBA00023136"/>
    </source>
</evidence>
<dbReference type="CDD" id="cd07185">
    <property type="entry name" value="OmpA_C-like"/>
    <property type="match status" value="1"/>
</dbReference>
<dbReference type="SUPFAM" id="SSF49464">
    <property type="entry name" value="Carboxypeptidase regulatory domain-like"/>
    <property type="match status" value="1"/>
</dbReference>
<dbReference type="PRINTS" id="PR01021">
    <property type="entry name" value="OMPADOMAIN"/>
</dbReference>
<evidence type="ECO:0000259" key="4">
    <source>
        <dbReference type="PROSITE" id="PS51123"/>
    </source>
</evidence>
<dbReference type="InterPro" id="IPR006665">
    <property type="entry name" value="OmpA-like"/>
</dbReference>
<dbReference type="SUPFAM" id="SSF82171">
    <property type="entry name" value="DPP6 N-terminal domain-like"/>
    <property type="match status" value="1"/>
</dbReference>